<dbReference type="GO" id="GO:0016987">
    <property type="term" value="F:sigma factor activity"/>
    <property type="evidence" value="ECO:0007669"/>
    <property type="project" value="UniProtKB-KW"/>
</dbReference>
<dbReference type="PANTHER" id="PTHR43133">
    <property type="entry name" value="RNA POLYMERASE ECF-TYPE SIGMA FACTO"/>
    <property type="match status" value="1"/>
</dbReference>
<accession>A0A5N6AMQ0</accession>
<evidence type="ECO:0000256" key="4">
    <source>
        <dbReference type="ARBA" id="ARBA00023125"/>
    </source>
</evidence>
<feature type="domain" description="RNA polymerase sigma-70 region 4" evidence="7">
    <location>
        <begin position="127"/>
        <end position="175"/>
    </location>
</feature>
<proteinExistence type="inferred from homology"/>
<keyword evidence="4" id="KW-0238">DNA-binding</keyword>
<dbReference type="InterPro" id="IPR039425">
    <property type="entry name" value="RNA_pol_sigma-70-like"/>
</dbReference>
<evidence type="ECO:0000256" key="2">
    <source>
        <dbReference type="ARBA" id="ARBA00023015"/>
    </source>
</evidence>
<comment type="caution">
    <text evidence="8">The sequence shown here is derived from an EMBL/GenBank/DDBJ whole genome shotgun (WGS) entry which is preliminary data.</text>
</comment>
<dbReference type="GO" id="GO:0003677">
    <property type="term" value="F:DNA binding"/>
    <property type="evidence" value="ECO:0007669"/>
    <property type="project" value="UniProtKB-KW"/>
</dbReference>
<keyword evidence="3" id="KW-0731">Sigma factor</keyword>
<dbReference type="Gene3D" id="1.10.1740.10">
    <property type="match status" value="1"/>
</dbReference>
<dbReference type="Gene3D" id="1.10.10.10">
    <property type="entry name" value="Winged helix-like DNA-binding domain superfamily/Winged helix DNA-binding domain"/>
    <property type="match status" value="1"/>
</dbReference>
<keyword evidence="5" id="KW-0804">Transcription</keyword>
<organism evidence="8 9">
    <name type="scientific">Streptomyces mimosae</name>
    <dbReference type="NCBI Taxonomy" id="2586635"/>
    <lineage>
        <taxon>Bacteria</taxon>
        <taxon>Bacillati</taxon>
        <taxon>Actinomycetota</taxon>
        <taxon>Actinomycetes</taxon>
        <taxon>Kitasatosporales</taxon>
        <taxon>Streptomycetaceae</taxon>
        <taxon>Streptomyces</taxon>
    </lineage>
</organism>
<dbReference type="InterPro" id="IPR007630">
    <property type="entry name" value="RNA_pol_sigma70_r4"/>
</dbReference>
<dbReference type="Pfam" id="PF04545">
    <property type="entry name" value="Sigma70_r4"/>
    <property type="match status" value="1"/>
</dbReference>
<name>A0A5N6AMQ0_9ACTN</name>
<sequence>MPVPQPVARPAPRPPAAERHRVRLLRYVNRLTDGDPHRAEDIVQETMLRAWLAADEFAGAGEEGRSRQDDDRLAAWLHVVARNLAVDARRRERSVPVGITPTGLLRQAAAGPDVAESVADRAALVGALARLSPGHRAVLAHVHLCDRTRDETARLLGIPKGTVKSRLHYALSTLRREFPAG</sequence>
<dbReference type="Pfam" id="PF04542">
    <property type="entry name" value="Sigma70_r2"/>
    <property type="match status" value="1"/>
</dbReference>
<evidence type="ECO:0000259" key="6">
    <source>
        <dbReference type="Pfam" id="PF04542"/>
    </source>
</evidence>
<dbReference type="EMBL" id="VDLY02000002">
    <property type="protein sequence ID" value="KAB8169961.1"/>
    <property type="molecule type" value="Genomic_DNA"/>
</dbReference>
<evidence type="ECO:0000256" key="3">
    <source>
        <dbReference type="ARBA" id="ARBA00023082"/>
    </source>
</evidence>
<dbReference type="AlphaFoldDB" id="A0A5N6AMQ0"/>
<evidence type="ECO:0000259" key="7">
    <source>
        <dbReference type="Pfam" id="PF04545"/>
    </source>
</evidence>
<protein>
    <submittedName>
        <fullName evidence="8">Sigma-70 family RNA polymerase sigma factor</fullName>
    </submittedName>
</protein>
<feature type="domain" description="RNA polymerase sigma-70 region 2" evidence="6">
    <location>
        <begin position="18"/>
        <end position="93"/>
    </location>
</feature>
<dbReference type="SUPFAM" id="SSF88659">
    <property type="entry name" value="Sigma3 and sigma4 domains of RNA polymerase sigma factors"/>
    <property type="match status" value="1"/>
</dbReference>
<comment type="similarity">
    <text evidence="1">Belongs to the sigma-70 factor family. ECF subfamily.</text>
</comment>
<evidence type="ECO:0000313" key="8">
    <source>
        <dbReference type="EMBL" id="KAB8169961.1"/>
    </source>
</evidence>
<evidence type="ECO:0000256" key="5">
    <source>
        <dbReference type="ARBA" id="ARBA00023163"/>
    </source>
</evidence>
<keyword evidence="9" id="KW-1185">Reference proteome</keyword>
<dbReference type="NCBIfam" id="TIGR02937">
    <property type="entry name" value="sigma70-ECF"/>
    <property type="match status" value="1"/>
</dbReference>
<dbReference type="InterPro" id="IPR013325">
    <property type="entry name" value="RNA_pol_sigma_r2"/>
</dbReference>
<dbReference type="Proteomes" id="UP000314251">
    <property type="component" value="Unassembled WGS sequence"/>
</dbReference>
<dbReference type="InterPro" id="IPR007627">
    <property type="entry name" value="RNA_pol_sigma70_r2"/>
</dbReference>
<dbReference type="CDD" id="cd06171">
    <property type="entry name" value="Sigma70_r4"/>
    <property type="match status" value="1"/>
</dbReference>
<evidence type="ECO:0000256" key="1">
    <source>
        <dbReference type="ARBA" id="ARBA00010641"/>
    </source>
</evidence>
<dbReference type="SUPFAM" id="SSF88946">
    <property type="entry name" value="Sigma2 domain of RNA polymerase sigma factors"/>
    <property type="match status" value="1"/>
</dbReference>
<dbReference type="OrthoDB" id="9811152at2"/>
<dbReference type="InterPro" id="IPR014284">
    <property type="entry name" value="RNA_pol_sigma-70_dom"/>
</dbReference>
<dbReference type="GO" id="GO:0006352">
    <property type="term" value="P:DNA-templated transcription initiation"/>
    <property type="evidence" value="ECO:0007669"/>
    <property type="project" value="InterPro"/>
</dbReference>
<gene>
    <name evidence="8" type="ORF">FH607_002960</name>
</gene>
<dbReference type="InterPro" id="IPR013324">
    <property type="entry name" value="RNA_pol_sigma_r3/r4-like"/>
</dbReference>
<dbReference type="InterPro" id="IPR036388">
    <property type="entry name" value="WH-like_DNA-bd_sf"/>
</dbReference>
<keyword evidence="2" id="KW-0805">Transcription regulation</keyword>
<reference evidence="8" key="1">
    <citation type="submission" date="2019-10" db="EMBL/GenBank/DDBJ databases">
        <title>Nonomuraea sp. nov., isolated from Phyllanthus amarus.</title>
        <authorList>
            <person name="Klykleung N."/>
            <person name="Tanasupawat S."/>
        </authorList>
    </citation>
    <scope>NUCLEOTIDE SEQUENCE [LARGE SCALE GENOMIC DNA]</scope>
    <source>
        <strain evidence="8">3MP-10</strain>
    </source>
</reference>
<dbReference type="PANTHER" id="PTHR43133:SF52">
    <property type="entry name" value="ECF RNA POLYMERASE SIGMA FACTOR SIGL"/>
    <property type="match status" value="1"/>
</dbReference>
<evidence type="ECO:0000313" key="9">
    <source>
        <dbReference type="Proteomes" id="UP000314251"/>
    </source>
</evidence>